<reference evidence="1" key="1">
    <citation type="submission" date="2015-02" db="EMBL/GenBank/DDBJ databases">
        <authorList>
            <person name="Chooi Y.-H."/>
        </authorList>
    </citation>
    <scope>NUCLEOTIDE SEQUENCE [LARGE SCALE GENOMIC DNA]</scope>
    <source>
        <strain evidence="1">LAMA 915</strain>
    </source>
</reference>
<dbReference type="PRINTS" id="PR00081">
    <property type="entry name" value="GDHRDH"/>
</dbReference>
<dbReference type="Pfam" id="PF00106">
    <property type="entry name" value="adh_short"/>
    <property type="match status" value="1"/>
</dbReference>
<dbReference type="PANTHER" id="PTHR45458">
    <property type="entry name" value="SHORT-CHAIN DEHYDROGENASE/REDUCTASE SDR"/>
    <property type="match status" value="1"/>
</dbReference>
<dbReference type="PATRIC" id="fig|1306953.7.peg.2117"/>
<dbReference type="EMBL" id="JYNE01000024">
    <property type="protein sequence ID" value="KNH02131.1"/>
    <property type="molecule type" value="Genomic_DNA"/>
</dbReference>
<dbReference type="InterPro" id="IPR052184">
    <property type="entry name" value="SDR_enzymes"/>
</dbReference>
<organism evidence="1 2">
    <name type="scientific">Qipengyuania citrea LAMA 915</name>
    <dbReference type="NCBI Taxonomy" id="1306953"/>
    <lineage>
        <taxon>Bacteria</taxon>
        <taxon>Pseudomonadati</taxon>
        <taxon>Pseudomonadota</taxon>
        <taxon>Alphaproteobacteria</taxon>
        <taxon>Sphingomonadales</taxon>
        <taxon>Erythrobacteraceae</taxon>
        <taxon>Qipengyuania</taxon>
    </lineage>
</organism>
<comment type="caution">
    <text evidence="1">The sequence shown here is derived from an EMBL/GenBank/DDBJ whole genome shotgun (WGS) entry which is preliminary data.</text>
</comment>
<evidence type="ECO:0000313" key="1">
    <source>
        <dbReference type="EMBL" id="KNH02131.1"/>
    </source>
</evidence>
<gene>
    <name evidence="1" type="ORF">J121_2043</name>
</gene>
<dbReference type="InterPro" id="IPR036291">
    <property type="entry name" value="NAD(P)-bd_dom_sf"/>
</dbReference>
<dbReference type="GO" id="GO:0016616">
    <property type="term" value="F:oxidoreductase activity, acting on the CH-OH group of donors, NAD or NADP as acceptor"/>
    <property type="evidence" value="ECO:0007669"/>
    <property type="project" value="TreeGrafter"/>
</dbReference>
<evidence type="ECO:0000313" key="2">
    <source>
        <dbReference type="Proteomes" id="UP000037446"/>
    </source>
</evidence>
<dbReference type="SUPFAM" id="SSF51735">
    <property type="entry name" value="NAD(P)-binding Rossmann-fold domains"/>
    <property type="match status" value="1"/>
</dbReference>
<dbReference type="PANTHER" id="PTHR45458:SF1">
    <property type="entry name" value="SHORT CHAIN DEHYDROGENASE"/>
    <property type="match status" value="1"/>
</dbReference>
<dbReference type="InterPro" id="IPR002347">
    <property type="entry name" value="SDR_fam"/>
</dbReference>
<sequence length="228" mass="24015">MEDMAMADRTIFILGASRGIGLGLVKEFLARGWQVVASERSRSDALHALESEALRIVSCDVTRPDSYADFGFEDGQFDALVINAGITGARHQDAMQATADEVADVMVTNAFGPARAARTLLPALRDGGTLAVMSSLMGSISDSSGGYDLYRTSKVALNMLAKGVAEQHAAARGIAVLALHPGWVQTDMGGPQAKLTIDESVNGLADVLEGASGASFRFVDYKGDELAF</sequence>
<dbReference type="STRING" id="1306953.J121_2043"/>
<protein>
    <submittedName>
        <fullName evidence="1">Dehydrogenase</fullName>
    </submittedName>
</protein>
<proteinExistence type="predicted"/>
<dbReference type="Gene3D" id="3.40.50.720">
    <property type="entry name" value="NAD(P)-binding Rossmann-like Domain"/>
    <property type="match status" value="1"/>
</dbReference>
<dbReference type="AlphaFoldDB" id="A0A0L1KDY1"/>
<dbReference type="Proteomes" id="UP000037446">
    <property type="component" value="Unassembled WGS sequence"/>
</dbReference>
<accession>A0A0L1KDY1</accession>
<name>A0A0L1KDY1_9SPHN</name>